<accession>A0A4C1YGM9</accession>
<evidence type="ECO:0000313" key="2">
    <source>
        <dbReference type="Proteomes" id="UP000299102"/>
    </source>
</evidence>
<dbReference type="Proteomes" id="UP000299102">
    <property type="component" value="Unassembled WGS sequence"/>
</dbReference>
<protein>
    <submittedName>
        <fullName evidence="1">Uncharacterized protein</fullName>
    </submittedName>
</protein>
<keyword evidence="2" id="KW-1185">Reference proteome</keyword>
<organism evidence="1 2">
    <name type="scientific">Eumeta variegata</name>
    <name type="common">Bagworm moth</name>
    <name type="synonym">Eumeta japonica</name>
    <dbReference type="NCBI Taxonomy" id="151549"/>
    <lineage>
        <taxon>Eukaryota</taxon>
        <taxon>Metazoa</taxon>
        <taxon>Ecdysozoa</taxon>
        <taxon>Arthropoda</taxon>
        <taxon>Hexapoda</taxon>
        <taxon>Insecta</taxon>
        <taxon>Pterygota</taxon>
        <taxon>Neoptera</taxon>
        <taxon>Endopterygota</taxon>
        <taxon>Lepidoptera</taxon>
        <taxon>Glossata</taxon>
        <taxon>Ditrysia</taxon>
        <taxon>Tineoidea</taxon>
        <taxon>Psychidae</taxon>
        <taxon>Oiketicinae</taxon>
        <taxon>Eumeta</taxon>
    </lineage>
</organism>
<comment type="caution">
    <text evidence="1">The sequence shown here is derived from an EMBL/GenBank/DDBJ whole genome shotgun (WGS) entry which is preliminary data.</text>
</comment>
<dbReference type="OrthoDB" id="10063284at2759"/>
<name>A0A4C1YGM9_EUMVA</name>
<proteinExistence type="predicted"/>
<gene>
    <name evidence="1" type="ORF">EVAR_42961_1</name>
</gene>
<dbReference type="AlphaFoldDB" id="A0A4C1YGM9"/>
<dbReference type="EMBL" id="BGZK01001186">
    <property type="protein sequence ID" value="GBP73789.1"/>
    <property type="molecule type" value="Genomic_DNA"/>
</dbReference>
<evidence type="ECO:0000313" key="1">
    <source>
        <dbReference type="EMBL" id="GBP73789.1"/>
    </source>
</evidence>
<reference evidence="1 2" key="1">
    <citation type="journal article" date="2019" name="Commun. Biol.">
        <title>The bagworm genome reveals a unique fibroin gene that provides high tensile strength.</title>
        <authorList>
            <person name="Kono N."/>
            <person name="Nakamura H."/>
            <person name="Ohtoshi R."/>
            <person name="Tomita M."/>
            <person name="Numata K."/>
            <person name="Arakawa K."/>
        </authorList>
    </citation>
    <scope>NUCLEOTIDE SEQUENCE [LARGE SCALE GENOMIC DNA]</scope>
</reference>
<sequence>MASIHKGVQARIAERNELAEFVLSLAHSLNLVEIAEALKEVKQTSRAPEAKCEAGRLLTAIKDFIFILNLTIWANILCEIN</sequence>